<dbReference type="EMBL" id="FOGO01000003">
    <property type="protein sequence ID" value="SER71700.1"/>
    <property type="molecule type" value="Genomic_DNA"/>
</dbReference>
<evidence type="ECO:0008006" key="4">
    <source>
        <dbReference type="Google" id="ProtNLM"/>
    </source>
</evidence>
<accession>A0A1H9RFW7</accession>
<dbReference type="PROSITE" id="PS51257">
    <property type="entry name" value="PROKAR_LIPOPROTEIN"/>
    <property type="match status" value="1"/>
</dbReference>
<name>A0A1H9RFW7_9ACTN</name>
<proteinExistence type="predicted"/>
<dbReference type="RefSeq" id="WP_079171786.1">
    <property type="nucleotide sequence ID" value="NZ_FOGO01000003.1"/>
</dbReference>
<reference evidence="3" key="1">
    <citation type="submission" date="2016-10" db="EMBL/GenBank/DDBJ databases">
        <authorList>
            <person name="Varghese N."/>
            <person name="Submissions S."/>
        </authorList>
    </citation>
    <scope>NUCLEOTIDE SEQUENCE [LARGE SCALE GENOMIC DNA]</scope>
    <source>
        <strain evidence="3">CGMCC 4.6825</strain>
    </source>
</reference>
<gene>
    <name evidence="2" type="ORF">SAMN05421870_103524</name>
</gene>
<dbReference type="Proteomes" id="UP000182841">
    <property type="component" value="Unassembled WGS sequence"/>
</dbReference>
<protein>
    <recommendedName>
        <fullName evidence="4">Lipoprotein</fullName>
    </recommendedName>
</protein>
<dbReference type="AlphaFoldDB" id="A0A1H9RFW7"/>
<evidence type="ECO:0000256" key="1">
    <source>
        <dbReference type="SAM" id="MobiDB-lite"/>
    </source>
</evidence>
<feature type="region of interest" description="Disordered" evidence="1">
    <location>
        <begin position="21"/>
        <end position="148"/>
    </location>
</feature>
<evidence type="ECO:0000313" key="2">
    <source>
        <dbReference type="EMBL" id="SER71700.1"/>
    </source>
</evidence>
<sequence>MTKAMALLGVALSTTTGCVTVQGGPGEPGGKPASQHSHPPRGGAVPTRRLVRPPAKEALSQLPRRGAGPAPSPGAQPPRSGAPGNREDAHPPGTAGNPGRRPAHPRPGAPARDPAPVIGGGTGRGHDGSGTRERHRRSNHPPRPDSAVCELGESYGRWDADSAQARICRSQYGR</sequence>
<keyword evidence="3" id="KW-1185">Reference proteome</keyword>
<organism evidence="2 3">
    <name type="scientific">Streptomyces qinglanensis</name>
    <dbReference type="NCBI Taxonomy" id="943816"/>
    <lineage>
        <taxon>Bacteria</taxon>
        <taxon>Bacillati</taxon>
        <taxon>Actinomycetota</taxon>
        <taxon>Actinomycetes</taxon>
        <taxon>Kitasatosporales</taxon>
        <taxon>Streptomycetaceae</taxon>
        <taxon>Streptomyces</taxon>
    </lineage>
</organism>
<dbReference type="OrthoDB" id="4338366at2"/>
<evidence type="ECO:0000313" key="3">
    <source>
        <dbReference type="Proteomes" id="UP000182841"/>
    </source>
</evidence>